<dbReference type="InterPro" id="IPR007492">
    <property type="entry name" value="LytTR_DNA-bd_dom"/>
</dbReference>
<feature type="modified residue" description="4-aspartylphosphate" evidence="1">
    <location>
        <position position="54"/>
    </location>
</feature>
<accession>A0ABS9UTH0</accession>
<dbReference type="Gene3D" id="3.40.50.2300">
    <property type="match status" value="1"/>
</dbReference>
<dbReference type="PROSITE" id="PS50110">
    <property type="entry name" value="RESPONSE_REGULATORY"/>
    <property type="match status" value="1"/>
</dbReference>
<dbReference type="InterPro" id="IPR011006">
    <property type="entry name" value="CheY-like_superfamily"/>
</dbReference>
<evidence type="ECO:0000259" key="3">
    <source>
        <dbReference type="PROSITE" id="PS50930"/>
    </source>
</evidence>
<sequence length="232" mass="26574">MKAILVEDEINAQKALLKMLQLVAPEIQVWAIFDTIKEASLFLNKNTVDLLFLDIQLKDGNGFELLQTIDQQDFSLIFTTAFNDFAIKAFKFNAIDYLLKPIDPLELKEAIERAKNTRKTNPIIPLEKSLSEQKIVLKTTDSNHIIPVSSIIRLEADGAYTLFVTENQKILVSKNIKHYEELLAEYHFVRCHQSHLIAFSKISEVKSNSVKMLNNDEVPVSFRKKQLLKSLL</sequence>
<dbReference type="SMART" id="SM00850">
    <property type="entry name" value="LytTR"/>
    <property type="match status" value="1"/>
</dbReference>
<dbReference type="PANTHER" id="PTHR37299">
    <property type="entry name" value="TRANSCRIPTIONAL REGULATOR-RELATED"/>
    <property type="match status" value="1"/>
</dbReference>
<dbReference type="PANTHER" id="PTHR37299:SF1">
    <property type="entry name" value="STAGE 0 SPORULATION PROTEIN A HOMOLOG"/>
    <property type="match status" value="1"/>
</dbReference>
<dbReference type="GO" id="GO:0003677">
    <property type="term" value="F:DNA binding"/>
    <property type="evidence" value="ECO:0007669"/>
    <property type="project" value="UniProtKB-KW"/>
</dbReference>
<gene>
    <name evidence="4" type="ORF">MM236_17040</name>
</gene>
<feature type="domain" description="Response regulatory" evidence="2">
    <location>
        <begin position="2"/>
        <end position="115"/>
    </location>
</feature>
<organism evidence="4 5">
    <name type="scientific">Belliella calami</name>
    <dbReference type="NCBI Taxonomy" id="2923436"/>
    <lineage>
        <taxon>Bacteria</taxon>
        <taxon>Pseudomonadati</taxon>
        <taxon>Bacteroidota</taxon>
        <taxon>Cytophagia</taxon>
        <taxon>Cytophagales</taxon>
        <taxon>Cyclobacteriaceae</taxon>
        <taxon>Belliella</taxon>
    </lineage>
</organism>
<dbReference type="InterPro" id="IPR001789">
    <property type="entry name" value="Sig_transdc_resp-reg_receiver"/>
</dbReference>
<dbReference type="RefSeq" id="WP_241276200.1">
    <property type="nucleotide sequence ID" value="NZ_JAKZGS010000019.1"/>
</dbReference>
<dbReference type="Proteomes" id="UP001165488">
    <property type="component" value="Unassembled WGS sequence"/>
</dbReference>
<comment type="caution">
    <text evidence="4">The sequence shown here is derived from an EMBL/GenBank/DDBJ whole genome shotgun (WGS) entry which is preliminary data.</text>
</comment>
<evidence type="ECO:0000313" key="4">
    <source>
        <dbReference type="EMBL" id="MCH7399705.1"/>
    </source>
</evidence>
<dbReference type="SMART" id="SM00448">
    <property type="entry name" value="REC"/>
    <property type="match status" value="1"/>
</dbReference>
<feature type="domain" description="HTH LytTR-type" evidence="3">
    <location>
        <begin position="135"/>
        <end position="232"/>
    </location>
</feature>
<evidence type="ECO:0000256" key="1">
    <source>
        <dbReference type="PROSITE-ProRule" id="PRU00169"/>
    </source>
</evidence>
<keyword evidence="5" id="KW-1185">Reference proteome</keyword>
<dbReference type="EMBL" id="JAKZGS010000019">
    <property type="protein sequence ID" value="MCH7399705.1"/>
    <property type="molecule type" value="Genomic_DNA"/>
</dbReference>
<dbReference type="Gene3D" id="2.40.50.1020">
    <property type="entry name" value="LytTr DNA-binding domain"/>
    <property type="match status" value="1"/>
</dbReference>
<dbReference type="Pfam" id="PF00072">
    <property type="entry name" value="Response_reg"/>
    <property type="match status" value="1"/>
</dbReference>
<keyword evidence="4" id="KW-0238">DNA-binding</keyword>
<protein>
    <submittedName>
        <fullName evidence="4">LytTR family DNA-binding domain-containing protein</fullName>
    </submittedName>
</protein>
<name>A0ABS9UTH0_9BACT</name>
<proteinExistence type="predicted"/>
<evidence type="ECO:0000313" key="5">
    <source>
        <dbReference type="Proteomes" id="UP001165488"/>
    </source>
</evidence>
<dbReference type="InterPro" id="IPR046947">
    <property type="entry name" value="LytR-like"/>
</dbReference>
<dbReference type="PROSITE" id="PS50930">
    <property type="entry name" value="HTH_LYTTR"/>
    <property type="match status" value="1"/>
</dbReference>
<dbReference type="SUPFAM" id="SSF52172">
    <property type="entry name" value="CheY-like"/>
    <property type="match status" value="1"/>
</dbReference>
<evidence type="ECO:0000259" key="2">
    <source>
        <dbReference type="PROSITE" id="PS50110"/>
    </source>
</evidence>
<reference evidence="4" key="1">
    <citation type="submission" date="2022-03" db="EMBL/GenBank/DDBJ databases">
        <title>De novo assembled genomes of Belliella spp. (Cyclobacteriaceae) strains.</title>
        <authorList>
            <person name="Szabo A."/>
            <person name="Korponai K."/>
            <person name="Felfoldi T."/>
        </authorList>
    </citation>
    <scope>NUCLEOTIDE SEQUENCE</scope>
    <source>
        <strain evidence="4">DSM 107340</strain>
    </source>
</reference>
<dbReference type="Pfam" id="PF04397">
    <property type="entry name" value="LytTR"/>
    <property type="match status" value="1"/>
</dbReference>
<keyword evidence="1" id="KW-0597">Phosphoprotein</keyword>